<protein>
    <submittedName>
        <fullName evidence="2">Uncharacterized protein</fullName>
    </submittedName>
</protein>
<dbReference type="RefSeq" id="WP_107690652.1">
    <property type="nucleotide sequence ID" value="NZ_CP137611.1"/>
</dbReference>
<organism evidence="2 3">
    <name type="scientific">Limosilactobacillus reuteri</name>
    <name type="common">Lactobacillus reuteri</name>
    <dbReference type="NCBI Taxonomy" id="1598"/>
    <lineage>
        <taxon>Bacteria</taxon>
        <taxon>Bacillati</taxon>
        <taxon>Bacillota</taxon>
        <taxon>Bacilli</taxon>
        <taxon>Lactobacillales</taxon>
        <taxon>Lactobacillaceae</taxon>
        <taxon>Limosilactobacillus</taxon>
    </lineage>
</organism>
<keyword evidence="1" id="KW-0812">Transmembrane</keyword>
<gene>
    <name evidence="2" type="ORF">DA796_09705</name>
</gene>
<name>A0ABD6XD08_LIMRT</name>
<reference evidence="2 3" key="1">
    <citation type="submission" date="2018-03" db="EMBL/GenBank/DDBJ databases">
        <title>Genome Sequences of Lactobacillus sp. Isolates from Traditional Turkish Sourdough.</title>
        <authorList>
            <person name="Skory C.D."/>
            <person name="Dertli E."/>
        </authorList>
    </citation>
    <scope>NUCLEOTIDE SEQUENCE [LARGE SCALE GENOMIC DNA]</scope>
    <source>
        <strain evidence="2 3">E81</strain>
    </source>
</reference>
<evidence type="ECO:0000256" key="1">
    <source>
        <dbReference type="SAM" id="Phobius"/>
    </source>
</evidence>
<dbReference type="AlphaFoldDB" id="A0ABD6XD08"/>
<accession>A0ABD6XD08</accession>
<evidence type="ECO:0000313" key="2">
    <source>
        <dbReference type="EMBL" id="PTM27073.1"/>
    </source>
</evidence>
<feature type="transmembrane region" description="Helical" evidence="1">
    <location>
        <begin position="80"/>
        <end position="99"/>
    </location>
</feature>
<dbReference type="EMBL" id="PZQO01000040">
    <property type="protein sequence ID" value="PTM27073.1"/>
    <property type="molecule type" value="Genomic_DNA"/>
</dbReference>
<dbReference type="Proteomes" id="UP000241783">
    <property type="component" value="Unassembled WGS sequence"/>
</dbReference>
<sequence>MLAIIGIILELRNILEQPFKLFRIWLGAIKNYVIIYTLLFAFQQNKAYWIFIVFIELMFSGMLVDALSPKLQKIPLTTRYKTTLICLTLGLFLTYTAYICLEPL</sequence>
<keyword evidence="1" id="KW-1133">Transmembrane helix</keyword>
<feature type="transmembrane region" description="Helical" evidence="1">
    <location>
        <begin position="48"/>
        <end position="68"/>
    </location>
</feature>
<keyword evidence="1" id="KW-0472">Membrane</keyword>
<proteinExistence type="predicted"/>
<feature type="transmembrane region" description="Helical" evidence="1">
    <location>
        <begin position="21"/>
        <end position="42"/>
    </location>
</feature>
<comment type="caution">
    <text evidence="2">The sequence shown here is derived from an EMBL/GenBank/DDBJ whole genome shotgun (WGS) entry which is preliminary data.</text>
</comment>
<evidence type="ECO:0000313" key="3">
    <source>
        <dbReference type="Proteomes" id="UP000241783"/>
    </source>
</evidence>